<dbReference type="PANTHER" id="PTHR19136:SF81">
    <property type="entry name" value="MOLYBDENUM COFACTOR GUANYLYLTRANSFERASE"/>
    <property type="match status" value="1"/>
</dbReference>
<keyword evidence="1 8" id="KW-0963">Cytoplasm</keyword>
<feature type="binding site" evidence="8">
    <location>
        <position position="28"/>
    </location>
    <ligand>
        <name>GTP</name>
        <dbReference type="ChEBI" id="CHEBI:37565"/>
    </ligand>
</feature>
<evidence type="ECO:0000256" key="6">
    <source>
        <dbReference type="ARBA" id="ARBA00023134"/>
    </source>
</evidence>
<dbReference type="SUPFAM" id="SSF53448">
    <property type="entry name" value="Nucleotide-diphospho-sugar transferases"/>
    <property type="match status" value="1"/>
</dbReference>
<dbReference type="GO" id="GO:0046872">
    <property type="term" value="F:metal ion binding"/>
    <property type="evidence" value="ECO:0007669"/>
    <property type="project" value="UniProtKB-KW"/>
</dbReference>
<keyword evidence="11" id="KW-1185">Reference proteome</keyword>
<evidence type="ECO:0000256" key="8">
    <source>
        <dbReference type="HAMAP-Rule" id="MF_00316"/>
    </source>
</evidence>
<dbReference type="Gene3D" id="3.90.550.10">
    <property type="entry name" value="Spore Coat Polysaccharide Biosynthesis Protein SpsA, Chain A"/>
    <property type="match status" value="1"/>
</dbReference>
<dbReference type="CDD" id="cd02503">
    <property type="entry name" value="MobA"/>
    <property type="match status" value="1"/>
</dbReference>
<feature type="binding site" evidence="8">
    <location>
        <position position="74"/>
    </location>
    <ligand>
        <name>GTP</name>
        <dbReference type="ChEBI" id="CHEBI:37565"/>
    </ligand>
</feature>
<dbReference type="Proteomes" id="UP001330184">
    <property type="component" value="Chromosome"/>
</dbReference>
<feature type="binding site" evidence="8">
    <location>
        <position position="103"/>
    </location>
    <ligand>
        <name>GTP</name>
        <dbReference type="ChEBI" id="CHEBI:37565"/>
    </ligand>
</feature>
<sequence>MNNVVQKPAHLYGLVLSGGKSERMGKDKGLIKYHKVPQREHLYRLLDQLCEMTFLSVRPSQYSNIPKGARAIVDQNRYNGPFNGIMSAHNTHKNAAWLVLACDLPFMDLATLQQLINARDPKKSATAFLGPKTEKPEPLACIWEPGGLEKAVHFLKKAEQYGPRKFLMDSEITLVTPKNEQALFNANTDLDYTYAKDMLRG</sequence>
<reference evidence="10 11" key="1">
    <citation type="submission" date="2023-01" db="EMBL/GenBank/DDBJ databases">
        <title>Complete genome sequence of Muricauda aquimarina strain IFOP_LL357.</title>
        <authorList>
            <person name="Gajardo G."/>
            <person name="Ueki S."/>
            <person name="Maruyama F."/>
        </authorList>
    </citation>
    <scope>NUCLEOTIDE SEQUENCE [LARGE SCALE GENOMIC DNA]</scope>
    <source>
        <strain evidence="10 11">IFOP_LL357</strain>
    </source>
</reference>
<dbReference type="InterPro" id="IPR025877">
    <property type="entry name" value="MobA-like_NTP_Trfase"/>
</dbReference>
<dbReference type="PANTHER" id="PTHR19136">
    <property type="entry name" value="MOLYBDENUM COFACTOR GUANYLYLTRANSFERASE"/>
    <property type="match status" value="1"/>
</dbReference>
<dbReference type="GO" id="GO:0006777">
    <property type="term" value="P:Mo-molybdopterin cofactor biosynthetic process"/>
    <property type="evidence" value="ECO:0007669"/>
    <property type="project" value="UniProtKB-KW"/>
</dbReference>
<name>A0AA48KQC5_9FLAO</name>
<keyword evidence="2 8" id="KW-0808">Transferase</keyword>
<evidence type="ECO:0000256" key="3">
    <source>
        <dbReference type="ARBA" id="ARBA00022723"/>
    </source>
</evidence>
<dbReference type="EMBL" id="AP027268">
    <property type="protein sequence ID" value="BDW94085.1"/>
    <property type="molecule type" value="Genomic_DNA"/>
</dbReference>
<dbReference type="GO" id="GO:0005737">
    <property type="term" value="C:cytoplasm"/>
    <property type="evidence" value="ECO:0007669"/>
    <property type="project" value="UniProtKB-SubCell"/>
</dbReference>
<feature type="domain" description="MobA-like NTP transferase" evidence="9">
    <location>
        <begin position="13"/>
        <end position="167"/>
    </location>
</feature>
<dbReference type="InterPro" id="IPR013482">
    <property type="entry name" value="Molybde_CF_guanTrfase"/>
</dbReference>
<organism evidence="10 11">
    <name type="scientific">Flagellimonas marinaquae</name>
    <dbReference type="NCBI Taxonomy" id="254955"/>
    <lineage>
        <taxon>Bacteria</taxon>
        <taxon>Pseudomonadati</taxon>
        <taxon>Bacteroidota</taxon>
        <taxon>Flavobacteriia</taxon>
        <taxon>Flavobacteriales</taxon>
        <taxon>Flavobacteriaceae</taxon>
        <taxon>Flagellimonas</taxon>
    </lineage>
</organism>
<evidence type="ECO:0000256" key="1">
    <source>
        <dbReference type="ARBA" id="ARBA00022490"/>
    </source>
</evidence>
<accession>A0AA48KQC5</accession>
<comment type="similarity">
    <text evidence="8">Belongs to the MobA family.</text>
</comment>
<comment type="subcellular location">
    <subcellularLocation>
        <location evidence="8">Cytoplasm</location>
    </subcellularLocation>
</comment>
<evidence type="ECO:0000313" key="11">
    <source>
        <dbReference type="Proteomes" id="UP001330184"/>
    </source>
</evidence>
<dbReference type="GO" id="GO:0061603">
    <property type="term" value="F:molybdenum cofactor guanylyltransferase activity"/>
    <property type="evidence" value="ECO:0007669"/>
    <property type="project" value="UniProtKB-EC"/>
</dbReference>
<evidence type="ECO:0000256" key="2">
    <source>
        <dbReference type="ARBA" id="ARBA00022679"/>
    </source>
</evidence>
<keyword evidence="4 8" id="KW-0547">Nucleotide-binding</keyword>
<comment type="catalytic activity">
    <reaction evidence="8">
        <text>Mo-molybdopterin + GTP + H(+) = Mo-molybdopterin guanine dinucleotide + diphosphate</text>
        <dbReference type="Rhea" id="RHEA:34243"/>
        <dbReference type="ChEBI" id="CHEBI:15378"/>
        <dbReference type="ChEBI" id="CHEBI:33019"/>
        <dbReference type="ChEBI" id="CHEBI:37565"/>
        <dbReference type="ChEBI" id="CHEBI:71302"/>
        <dbReference type="ChEBI" id="CHEBI:71310"/>
        <dbReference type="EC" id="2.7.7.77"/>
    </reaction>
</comment>
<dbReference type="GO" id="GO:0005525">
    <property type="term" value="F:GTP binding"/>
    <property type="evidence" value="ECO:0007669"/>
    <property type="project" value="UniProtKB-UniRule"/>
</dbReference>
<evidence type="ECO:0000313" key="10">
    <source>
        <dbReference type="EMBL" id="BDW94085.1"/>
    </source>
</evidence>
<feature type="binding site" evidence="8">
    <location>
        <begin position="16"/>
        <end position="18"/>
    </location>
    <ligand>
        <name>GTP</name>
        <dbReference type="ChEBI" id="CHEBI:37565"/>
    </ligand>
</feature>
<comment type="caution">
    <text evidence="8">Lacks conserved residue(s) required for the propagation of feature annotation.</text>
</comment>
<keyword evidence="7 8" id="KW-0501">Molybdenum cofactor biosynthesis</keyword>
<dbReference type="AlphaFoldDB" id="A0AA48KQC5"/>
<comment type="cofactor">
    <cofactor evidence="8">
        <name>Mg(2+)</name>
        <dbReference type="ChEBI" id="CHEBI:18420"/>
    </cofactor>
</comment>
<gene>
    <name evidence="8" type="primary">mobA</name>
    <name evidence="10" type="ORF">MACH07_29170</name>
</gene>
<evidence type="ECO:0000256" key="4">
    <source>
        <dbReference type="ARBA" id="ARBA00022741"/>
    </source>
</evidence>
<proteinExistence type="inferred from homology"/>
<dbReference type="HAMAP" id="MF_00316">
    <property type="entry name" value="MobA"/>
    <property type="match status" value="1"/>
</dbReference>
<keyword evidence="3 8" id="KW-0479">Metal-binding</keyword>
<evidence type="ECO:0000256" key="7">
    <source>
        <dbReference type="ARBA" id="ARBA00023150"/>
    </source>
</evidence>
<evidence type="ECO:0000259" key="9">
    <source>
        <dbReference type="Pfam" id="PF12804"/>
    </source>
</evidence>
<dbReference type="EC" id="2.7.7.77" evidence="8"/>
<dbReference type="InterPro" id="IPR029044">
    <property type="entry name" value="Nucleotide-diphossugar_trans"/>
</dbReference>
<keyword evidence="6 8" id="KW-0342">GTP-binding</keyword>
<protein>
    <recommendedName>
        <fullName evidence="8">Probable molybdenum cofactor guanylyltransferase</fullName>
        <shortName evidence="8">MoCo guanylyltransferase</shortName>
        <ecNumber evidence="8">2.7.7.77</ecNumber>
    </recommendedName>
    <alternativeName>
        <fullName evidence="8">GTP:molybdopterin guanylyltransferase</fullName>
    </alternativeName>
    <alternativeName>
        <fullName evidence="8">Mo-MPT guanylyltransferase</fullName>
    </alternativeName>
    <alternativeName>
        <fullName evidence="8">Molybdopterin guanylyltransferase</fullName>
    </alternativeName>
    <alternativeName>
        <fullName evidence="8">Molybdopterin-guanine dinucleotide synthase</fullName>
        <shortName evidence="8">MGD synthase</shortName>
    </alternativeName>
</protein>
<keyword evidence="5 8" id="KW-0460">Magnesium</keyword>
<evidence type="ECO:0000256" key="5">
    <source>
        <dbReference type="ARBA" id="ARBA00022842"/>
    </source>
</evidence>
<comment type="function">
    <text evidence="8">Transfers a GMP moiety from GTP to Mo-molybdopterin (Mo-MPT) cofactor (Moco or molybdenum cofactor) to form Mo-molybdopterin guanine dinucleotide (Mo-MGD) cofactor.</text>
</comment>
<feature type="binding site" evidence="8">
    <location>
        <position position="103"/>
    </location>
    <ligand>
        <name>Mg(2+)</name>
        <dbReference type="ChEBI" id="CHEBI:18420"/>
    </ligand>
</feature>
<dbReference type="Pfam" id="PF12804">
    <property type="entry name" value="NTP_transf_3"/>
    <property type="match status" value="1"/>
</dbReference>
<comment type="domain">
    <text evidence="8">The N-terminal domain determines nucleotide recognition and specific binding, while the C-terminal domain determines the specific binding to the target protein.</text>
</comment>